<dbReference type="NCBIfam" id="NF003738">
    <property type="entry name" value="PRK05333.1"/>
    <property type="match status" value="1"/>
</dbReference>
<evidence type="ECO:0000256" key="1">
    <source>
        <dbReference type="ARBA" id="ARBA00022679"/>
    </source>
</evidence>
<dbReference type="InterPro" id="IPR026590">
    <property type="entry name" value="Ssirtuin_cat_dom"/>
</dbReference>
<proteinExistence type="inferred from homology"/>
<dbReference type="PROSITE" id="PS50305">
    <property type="entry name" value="SIRTUIN"/>
    <property type="match status" value="1"/>
</dbReference>
<dbReference type="PANTHER" id="PTHR11085:SF10">
    <property type="entry name" value="NAD-DEPENDENT PROTEIN DEACYLASE SIRTUIN-5, MITOCHONDRIAL-RELATED"/>
    <property type="match status" value="1"/>
</dbReference>
<evidence type="ECO:0000256" key="6">
    <source>
        <dbReference type="PROSITE-ProRule" id="PRU00236"/>
    </source>
</evidence>
<dbReference type="EC" id="2.3.1.286" evidence="5"/>
<dbReference type="OrthoDB" id="9800582at2"/>
<dbReference type="SUPFAM" id="SSF52467">
    <property type="entry name" value="DHS-like NAD/FAD-binding domain"/>
    <property type="match status" value="1"/>
</dbReference>
<evidence type="ECO:0000256" key="4">
    <source>
        <dbReference type="ARBA" id="ARBA00023027"/>
    </source>
</evidence>
<accession>A0A2H3NR47</accession>
<keyword evidence="3 5" id="KW-0862">Zinc</keyword>
<evidence type="ECO:0000256" key="3">
    <source>
        <dbReference type="ARBA" id="ARBA00022833"/>
    </source>
</evidence>
<comment type="function">
    <text evidence="5">NAD-dependent protein deacetylase which modulates the activities of several enzymes which are inactive in their acetylated form.</text>
</comment>
<dbReference type="HAMAP" id="MF_01967">
    <property type="entry name" value="Sirtuin_ClassII"/>
    <property type="match status" value="1"/>
</dbReference>
<dbReference type="Pfam" id="PF02146">
    <property type="entry name" value="SIR2"/>
    <property type="match status" value="1"/>
</dbReference>
<dbReference type="RefSeq" id="WP_098062846.1">
    <property type="nucleotide sequence ID" value="NZ_PDEP01000011.1"/>
</dbReference>
<feature type="binding site" evidence="5 6">
    <location>
        <position position="182"/>
    </location>
    <ligand>
        <name>Zn(2+)</name>
        <dbReference type="ChEBI" id="CHEBI:29105"/>
    </ligand>
</feature>
<dbReference type="Gene3D" id="3.30.1600.10">
    <property type="entry name" value="SIR2/SIRT2 'Small Domain"/>
    <property type="match status" value="1"/>
</dbReference>
<organism evidence="8 9">
    <name type="scientific">Longimonas halophila</name>
    <dbReference type="NCBI Taxonomy" id="1469170"/>
    <lineage>
        <taxon>Bacteria</taxon>
        <taxon>Pseudomonadati</taxon>
        <taxon>Rhodothermota</taxon>
        <taxon>Rhodothermia</taxon>
        <taxon>Rhodothermales</taxon>
        <taxon>Salisaetaceae</taxon>
        <taxon>Longimonas</taxon>
    </lineage>
</organism>
<evidence type="ECO:0000256" key="2">
    <source>
        <dbReference type="ARBA" id="ARBA00022723"/>
    </source>
</evidence>
<gene>
    <name evidence="5" type="primary">cobB</name>
    <name evidence="8" type="ORF">CRI93_11825</name>
</gene>
<dbReference type="InterPro" id="IPR026587">
    <property type="entry name" value="Sirtuin_class_II"/>
</dbReference>
<feature type="binding site" evidence="5 6">
    <location>
        <position position="131"/>
    </location>
    <ligand>
        <name>Zn(2+)</name>
        <dbReference type="ChEBI" id="CHEBI:29105"/>
    </ligand>
</feature>
<keyword evidence="5" id="KW-0963">Cytoplasm</keyword>
<dbReference type="GO" id="GO:0070403">
    <property type="term" value="F:NAD+ binding"/>
    <property type="evidence" value="ECO:0007669"/>
    <property type="project" value="UniProtKB-UniRule"/>
</dbReference>
<dbReference type="InterPro" id="IPR029035">
    <property type="entry name" value="DHS-like_NAD/FAD-binding_dom"/>
</dbReference>
<comment type="similarity">
    <text evidence="5">Belongs to the sirtuin family. Class II subfamily.</text>
</comment>
<dbReference type="GO" id="GO:0005737">
    <property type="term" value="C:cytoplasm"/>
    <property type="evidence" value="ECO:0007669"/>
    <property type="project" value="UniProtKB-SubCell"/>
</dbReference>
<reference evidence="8 9" key="1">
    <citation type="submission" date="2017-10" db="EMBL/GenBank/DDBJ databases">
        <title>Draft genome of Longimonas halophila.</title>
        <authorList>
            <person name="Goh K.M."/>
            <person name="Shamsir M.S."/>
            <person name="Lim S.W."/>
        </authorList>
    </citation>
    <scope>NUCLEOTIDE SEQUENCE [LARGE SCALE GENOMIC DNA]</scope>
    <source>
        <strain evidence="8 9">KCTC 42399</strain>
    </source>
</reference>
<dbReference type="InterPro" id="IPR026591">
    <property type="entry name" value="Sirtuin_cat_small_dom_sf"/>
</dbReference>
<evidence type="ECO:0000313" key="9">
    <source>
        <dbReference type="Proteomes" id="UP000221024"/>
    </source>
</evidence>
<protein>
    <recommendedName>
        <fullName evidence="5">NAD-dependent protein deacetylase</fullName>
        <ecNumber evidence="5">2.3.1.286</ecNumber>
    </recommendedName>
    <alternativeName>
        <fullName evidence="5">Regulatory protein SIR2 homolog</fullName>
    </alternativeName>
</protein>
<dbReference type="Proteomes" id="UP000221024">
    <property type="component" value="Unassembled WGS sequence"/>
</dbReference>
<feature type="binding site" evidence="5">
    <location>
        <begin position="222"/>
        <end position="224"/>
    </location>
    <ligand>
        <name>NAD(+)</name>
        <dbReference type="ChEBI" id="CHEBI:57540"/>
    </ligand>
</feature>
<dbReference type="AlphaFoldDB" id="A0A2H3NR47"/>
<dbReference type="Gene3D" id="3.40.50.1220">
    <property type="entry name" value="TPP-binding domain"/>
    <property type="match status" value="1"/>
</dbReference>
<evidence type="ECO:0000313" key="8">
    <source>
        <dbReference type="EMBL" id="PEN05784.1"/>
    </source>
</evidence>
<comment type="caution">
    <text evidence="5">Lacks conserved residue(s) required for the propagation of feature annotation.</text>
</comment>
<dbReference type="InterPro" id="IPR050134">
    <property type="entry name" value="NAD-dep_sirtuin_deacylases"/>
</dbReference>
<name>A0A2H3NR47_9BACT</name>
<dbReference type="PANTHER" id="PTHR11085">
    <property type="entry name" value="NAD-DEPENDENT PROTEIN DEACYLASE SIRTUIN-5, MITOCHONDRIAL-RELATED"/>
    <property type="match status" value="1"/>
</dbReference>
<feature type="domain" description="Deacetylase sirtuin-type" evidence="7">
    <location>
        <begin position="3"/>
        <end position="279"/>
    </location>
</feature>
<feature type="active site" description="Proton acceptor" evidence="5 6">
    <location>
        <position position="123"/>
    </location>
</feature>
<keyword evidence="1 5" id="KW-0808">Transferase</keyword>
<comment type="caution">
    <text evidence="8">The sequence shown here is derived from an EMBL/GenBank/DDBJ whole genome shotgun (WGS) entry which is preliminary data.</text>
</comment>
<feature type="binding site" evidence="5">
    <location>
        <begin position="248"/>
        <end position="250"/>
    </location>
    <ligand>
        <name>NAD(+)</name>
        <dbReference type="ChEBI" id="CHEBI:57540"/>
    </ligand>
</feature>
<keyword evidence="4 5" id="KW-0520">NAD</keyword>
<dbReference type="EMBL" id="PDEP01000011">
    <property type="protein sequence ID" value="PEN05784.1"/>
    <property type="molecule type" value="Genomic_DNA"/>
</dbReference>
<feature type="binding site" evidence="5 6">
    <location>
        <position position="134"/>
    </location>
    <ligand>
        <name>Zn(2+)</name>
        <dbReference type="ChEBI" id="CHEBI:29105"/>
    </ligand>
</feature>
<keyword evidence="2 5" id="KW-0479">Metal-binding</keyword>
<evidence type="ECO:0000256" key="5">
    <source>
        <dbReference type="HAMAP-Rule" id="MF_01967"/>
    </source>
</evidence>
<evidence type="ECO:0000259" key="7">
    <source>
        <dbReference type="PROSITE" id="PS50305"/>
    </source>
</evidence>
<dbReference type="GO" id="GO:0017136">
    <property type="term" value="F:histone deacetylase activity, NAD-dependent"/>
    <property type="evidence" value="ECO:0007669"/>
    <property type="project" value="TreeGrafter"/>
</dbReference>
<comment type="subcellular location">
    <subcellularLocation>
        <location evidence="5">Cytoplasm</location>
    </subcellularLocation>
</comment>
<keyword evidence="9" id="KW-1185">Reference proteome</keyword>
<feature type="binding site" evidence="5">
    <location>
        <begin position="105"/>
        <end position="108"/>
    </location>
    <ligand>
        <name>NAD(+)</name>
        <dbReference type="ChEBI" id="CHEBI:57540"/>
    </ligand>
</feature>
<feature type="binding site" evidence="5">
    <location>
        <position position="266"/>
    </location>
    <ligand>
        <name>NAD(+)</name>
        <dbReference type="ChEBI" id="CHEBI:57540"/>
    </ligand>
</feature>
<dbReference type="InterPro" id="IPR003000">
    <property type="entry name" value="Sirtuin"/>
</dbReference>
<dbReference type="GO" id="GO:0008270">
    <property type="term" value="F:zinc ion binding"/>
    <property type="evidence" value="ECO:0007669"/>
    <property type="project" value="UniProtKB-UniRule"/>
</dbReference>
<sequence length="279" mass="30436">MSVSTRSRTIRTLANLMRTRRTVVLSGAGVSTESGIPDYRGPDSPRRERAPISYQEFVGDAEARRRYWARSSVGWPRFTAARPNAGHQALSKLEAAGYVSSVITQNVDGLHQAAGSTDVVELHGALDDVRCLRCGRRTDRRAYQRRLLQANPGWPPEAATLAPDGDAVLPDEVTTSFRVPGCPRCGGTLKPDVVFFGESVPRVRVDAAWDRFDEAEMLLVVGSSLAVYSGLRFVHRAANEARPVSIINLGPTRGDAHAHLRLQGRTGTILPRLAAMLDV</sequence>
<feature type="binding site" evidence="5 6">
    <location>
        <position position="185"/>
    </location>
    <ligand>
        <name>Zn(2+)</name>
        <dbReference type="ChEBI" id="CHEBI:29105"/>
    </ligand>
</feature>
<comment type="catalytic activity">
    <reaction evidence="5">
        <text>N(6)-acetyl-L-lysyl-[protein] + NAD(+) + H2O = 2''-O-acetyl-ADP-D-ribose + nicotinamide + L-lysyl-[protein]</text>
        <dbReference type="Rhea" id="RHEA:43636"/>
        <dbReference type="Rhea" id="RHEA-COMP:9752"/>
        <dbReference type="Rhea" id="RHEA-COMP:10731"/>
        <dbReference type="ChEBI" id="CHEBI:15377"/>
        <dbReference type="ChEBI" id="CHEBI:17154"/>
        <dbReference type="ChEBI" id="CHEBI:29969"/>
        <dbReference type="ChEBI" id="CHEBI:57540"/>
        <dbReference type="ChEBI" id="CHEBI:61930"/>
        <dbReference type="ChEBI" id="CHEBI:83767"/>
        <dbReference type="EC" id="2.3.1.286"/>
    </reaction>
</comment>
<comment type="cofactor">
    <cofactor evidence="5">
        <name>Zn(2+)</name>
        <dbReference type="ChEBI" id="CHEBI:29105"/>
    </cofactor>
    <text evidence="5">Binds 1 zinc ion per subunit.</text>
</comment>